<feature type="compositionally biased region" description="Basic and acidic residues" evidence="1">
    <location>
        <begin position="31"/>
        <end position="41"/>
    </location>
</feature>
<dbReference type="AlphaFoldDB" id="A0AAV1TAQ6"/>
<comment type="caution">
    <text evidence="2">The sequence shown here is derived from an EMBL/GenBank/DDBJ whole genome shotgun (WGS) entry which is preliminary data.</text>
</comment>
<organism evidence="2 3">
    <name type="scientific">Peronospora matthiolae</name>
    <dbReference type="NCBI Taxonomy" id="2874970"/>
    <lineage>
        <taxon>Eukaryota</taxon>
        <taxon>Sar</taxon>
        <taxon>Stramenopiles</taxon>
        <taxon>Oomycota</taxon>
        <taxon>Peronosporomycetes</taxon>
        <taxon>Peronosporales</taxon>
        <taxon>Peronosporaceae</taxon>
        <taxon>Peronospora</taxon>
    </lineage>
</organism>
<dbReference type="Proteomes" id="UP001162060">
    <property type="component" value="Unassembled WGS sequence"/>
</dbReference>
<reference evidence="2" key="1">
    <citation type="submission" date="2024-01" db="EMBL/GenBank/DDBJ databases">
        <authorList>
            <person name="Webb A."/>
        </authorList>
    </citation>
    <scope>NUCLEOTIDE SEQUENCE</scope>
    <source>
        <strain evidence="2">Pm1</strain>
    </source>
</reference>
<dbReference type="EMBL" id="CAKLBY020000039">
    <property type="protein sequence ID" value="CAK7912214.1"/>
    <property type="molecule type" value="Genomic_DNA"/>
</dbReference>
<evidence type="ECO:0000313" key="2">
    <source>
        <dbReference type="EMBL" id="CAK7912214.1"/>
    </source>
</evidence>
<proteinExistence type="predicted"/>
<evidence type="ECO:0000313" key="3">
    <source>
        <dbReference type="Proteomes" id="UP001162060"/>
    </source>
</evidence>
<name>A0AAV1TAQ6_9STRA</name>
<sequence>MMGAIESGMFASKLGTNMRGRPMTTDALGPQEEKLKAPRTH</sequence>
<protein>
    <submittedName>
        <fullName evidence="2">Uncharacterized protein</fullName>
    </submittedName>
</protein>
<evidence type="ECO:0000256" key="1">
    <source>
        <dbReference type="SAM" id="MobiDB-lite"/>
    </source>
</evidence>
<accession>A0AAV1TAQ6</accession>
<gene>
    <name evidence="2" type="ORF">PM001_LOCUS4510</name>
</gene>
<feature type="region of interest" description="Disordered" evidence="1">
    <location>
        <begin position="1"/>
        <end position="41"/>
    </location>
</feature>